<keyword evidence="4" id="KW-0238">DNA-binding</keyword>
<evidence type="ECO:0000256" key="3">
    <source>
        <dbReference type="ARBA" id="ARBA00023015"/>
    </source>
</evidence>
<dbReference type="InterPro" id="IPR039420">
    <property type="entry name" value="WalR-like"/>
</dbReference>
<dbReference type="SUPFAM" id="SSF55785">
    <property type="entry name" value="PYP-like sensor domain (PAS domain)"/>
    <property type="match status" value="1"/>
</dbReference>
<protein>
    <submittedName>
        <fullName evidence="10">PAS sensor-containing two-component system response regulator</fullName>
    </submittedName>
</protein>
<keyword evidence="11" id="KW-1185">Reference proteome</keyword>
<dbReference type="GO" id="GO:0000976">
    <property type="term" value="F:transcription cis-regulatory region binding"/>
    <property type="evidence" value="ECO:0007669"/>
    <property type="project" value="TreeGrafter"/>
</dbReference>
<dbReference type="PROSITE" id="PS50110">
    <property type="entry name" value="RESPONSE_REGULATORY"/>
    <property type="match status" value="1"/>
</dbReference>
<gene>
    <name evidence="10" type="ORF">AACT_2019</name>
</gene>
<dbReference type="CDD" id="cd00156">
    <property type="entry name" value="REC"/>
    <property type="match status" value="1"/>
</dbReference>
<evidence type="ECO:0000256" key="2">
    <source>
        <dbReference type="ARBA" id="ARBA00023012"/>
    </source>
</evidence>
<dbReference type="GO" id="GO:0000156">
    <property type="term" value="F:phosphorelay response regulator activity"/>
    <property type="evidence" value="ECO:0007669"/>
    <property type="project" value="TreeGrafter"/>
</dbReference>
<dbReference type="KEGG" id="paco:AACT_2019"/>
<dbReference type="PROSITE" id="PS50112">
    <property type="entry name" value="PAS"/>
    <property type="match status" value="1"/>
</dbReference>
<sequence length="417" mass="48492">MSNIEYLRTQTVLFVEDEELARDVLAKILTKLFKKVITAANGQEGLENFNKEKNTDEPIDLIISDINMPIMNGLEMLKNIRKIDSEVPAIFVTARNETNNILKAIDLNVSNYVIKPIETDVLLGKIFDACEKKFIQKQLADKQKELAVYLEAVDSVALIYKMNNEGEIIFANKGLSEALSYSKEEIEKLHFNDLIHPDIPKEQIQNTWKFIREGKIWSGNTKFIGKNKEAFYLKNTIFKMKTNSIDEYITIGFSTTKENNEKREFHKKVLMSIQEFNKKEYGYKKEIAELTDKLKQLELYIPRLYEELEDQKAKTISKNRQLEHYEMQMHNVDEKYYGHMTVKSKEVEEYSKVISGLRQENDKLKEKNESSQEEIAATKKELALLMETNNSKNRRINDLSDVIRSLESKIRDITAGS</sequence>
<feature type="domain" description="PAS" evidence="9">
    <location>
        <begin position="142"/>
        <end position="198"/>
    </location>
</feature>
<dbReference type="SUPFAM" id="SSF52172">
    <property type="entry name" value="CheY-like"/>
    <property type="match status" value="1"/>
</dbReference>
<dbReference type="InterPro" id="IPR000014">
    <property type="entry name" value="PAS"/>
</dbReference>
<dbReference type="RefSeq" id="WP_172126716.1">
    <property type="nucleotide sequence ID" value="NZ_CP042652.1"/>
</dbReference>
<dbReference type="Proteomes" id="UP000503483">
    <property type="component" value="Chromosome"/>
</dbReference>
<dbReference type="PANTHER" id="PTHR48111">
    <property type="entry name" value="REGULATOR OF RPOS"/>
    <property type="match status" value="1"/>
</dbReference>
<accession>A0A6M8EF22</accession>
<dbReference type="InterPro" id="IPR001789">
    <property type="entry name" value="Sig_transdc_resp-reg_receiver"/>
</dbReference>
<dbReference type="PANTHER" id="PTHR48111:SF1">
    <property type="entry name" value="TWO-COMPONENT RESPONSE REGULATOR ORR33"/>
    <property type="match status" value="1"/>
</dbReference>
<evidence type="ECO:0000259" key="9">
    <source>
        <dbReference type="PROSITE" id="PS50112"/>
    </source>
</evidence>
<feature type="modified residue" description="4-aspartylphosphate" evidence="6">
    <location>
        <position position="65"/>
    </location>
</feature>
<dbReference type="Pfam" id="PF00072">
    <property type="entry name" value="Response_reg"/>
    <property type="match status" value="1"/>
</dbReference>
<dbReference type="SMART" id="SM00448">
    <property type="entry name" value="REC"/>
    <property type="match status" value="1"/>
</dbReference>
<dbReference type="InterPro" id="IPR011006">
    <property type="entry name" value="CheY-like_superfamily"/>
</dbReference>
<keyword evidence="3" id="KW-0805">Transcription regulation</keyword>
<feature type="coiled-coil region" evidence="7">
    <location>
        <begin position="287"/>
        <end position="409"/>
    </location>
</feature>
<dbReference type="GO" id="GO:0032993">
    <property type="term" value="C:protein-DNA complex"/>
    <property type="evidence" value="ECO:0007669"/>
    <property type="project" value="TreeGrafter"/>
</dbReference>
<keyword evidence="1 6" id="KW-0597">Phosphoprotein</keyword>
<dbReference type="GO" id="GO:0006355">
    <property type="term" value="P:regulation of DNA-templated transcription"/>
    <property type="evidence" value="ECO:0007669"/>
    <property type="project" value="TreeGrafter"/>
</dbReference>
<feature type="domain" description="Response regulatory" evidence="8">
    <location>
        <begin position="11"/>
        <end position="130"/>
    </location>
</feature>
<keyword evidence="2" id="KW-0902">Two-component regulatory system</keyword>
<keyword evidence="7" id="KW-0175">Coiled coil</keyword>
<evidence type="ECO:0000259" key="8">
    <source>
        <dbReference type="PROSITE" id="PS50110"/>
    </source>
</evidence>
<evidence type="ECO:0000256" key="4">
    <source>
        <dbReference type="ARBA" id="ARBA00023125"/>
    </source>
</evidence>
<reference evidence="10 11" key="1">
    <citation type="submission" date="2019-08" db="EMBL/GenBank/DDBJ databases">
        <title>Complete genome sequence of Arcobacter acticola.</title>
        <authorList>
            <person name="Miller W."/>
        </authorList>
    </citation>
    <scope>NUCLEOTIDE SEQUENCE [LARGE SCALE GENOMIC DNA]</scope>
    <source>
        <strain evidence="10 11">KCTC 52212</strain>
    </source>
</reference>
<evidence type="ECO:0000256" key="7">
    <source>
        <dbReference type="SAM" id="Coils"/>
    </source>
</evidence>
<organism evidence="10 11">
    <name type="scientific">Arcobacter acticola</name>
    <dbReference type="NCBI Taxonomy" id="1849015"/>
    <lineage>
        <taxon>Bacteria</taxon>
        <taxon>Pseudomonadati</taxon>
        <taxon>Campylobacterota</taxon>
        <taxon>Epsilonproteobacteria</taxon>
        <taxon>Campylobacterales</taxon>
        <taxon>Arcobacteraceae</taxon>
        <taxon>Arcobacter</taxon>
    </lineage>
</organism>
<dbReference type="Gene3D" id="3.40.50.2300">
    <property type="match status" value="1"/>
</dbReference>
<dbReference type="GO" id="GO:0005829">
    <property type="term" value="C:cytosol"/>
    <property type="evidence" value="ECO:0007669"/>
    <property type="project" value="TreeGrafter"/>
</dbReference>
<dbReference type="CDD" id="cd00130">
    <property type="entry name" value="PAS"/>
    <property type="match status" value="1"/>
</dbReference>
<proteinExistence type="predicted"/>
<evidence type="ECO:0000313" key="11">
    <source>
        <dbReference type="Proteomes" id="UP000503483"/>
    </source>
</evidence>
<dbReference type="Gene3D" id="3.30.450.20">
    <property type="entry name" value="PAS domain"/>
    <property type="match status" value="1"/>
</dbReference>
<dbReference type="SMART" id="SM00091">
    <property type="entry name" value="PAS"/>
    <property type="match status" value="1"/>
</dbReference>
<evidence type="ECO:0000256" key="5">
    <source>
        <dbReference type="ARBA" id="ARBA00023163"/>
    </source>
</evidence>
<evidence type="ECO:0000256" key="1">
    <source>
        <dbReference type="ARBA" id="ARBA00022553"/>
    </source>
</evidence>
<dbReference type="EMBL" id="CP042652">
    <property type="protein sequence ID" value="QKE29160.1"/>
    <property type="molecule type" value="Genomic_DNA"/>
</dbReference>
<dbReference type="AlphaFoldDB" id="A0A6M8EF22"/>
<dbReference type="InterPro" id="IPR035965">
    <property type="entry name" value="PAS-like_dom_sf"/>
</dbReference>
<keyword evidence="5" id="KW-0804">Transcription</keyword>
<dbReference type="Pfam" id="PF13426">
    <property type="entry name" value="PAS_9"/>
    <property type="match status" value="1"/>
</dbReference>
<evidence type="ECO:0000256" key="6">
    <source>
        <dbReference type="PROSITE-ProRule" id="PRU00169"/>
    </source>
</evidence>
<name>A0A6M8EF22_9BACT</name>
<evidence type="ECO:0000313" key="10">
    <source>
        <dbReference type="EMBL" id="QKE29160.1"/>
    </source>
</evidence>